<dbReference type="Gene3D" id="1.10.1370.20">
    <property type="entry name" value="Oligoendopeptidase f, C-terminal domain"/>
    <property type="match status" value="1"/>
</dbReference>
<keyword evidence="4 6" id="KW-0862">Zinc</keyword>
<evidence type="ECO:0000256" key="6">
    <source>
        <dbReference type="RuleBase" id="RU368091"/>
    </source>
</evidence>
<dbReference type="GO" id="GO:0006508">
    <property type="term" value="P:proteolysis"/>
    <property type="evidence" value="ECO:0007669"/>
    <property type="project" value="UniProtKB-KW"/>
</dbReference>
<proteinExistence type="inferred from homology"/>
<comment type="caution">
    <text evidence="9">The sequence shown here is derived from an EMBL/GenBank/DDBJ whole genome shotgun (WGS) entry which is preliminary data.</text>
</comment>
<evidence type="ECO:0000313" key="10">
    <source>
        <dbReference type="Proteomes" id="UP000754644"/>
    </source>
</evidence>
<dbReference type="Pfam" id="PF01432">
    <property type="entry name" value="Peptidase_M3"/>
    <property type="match status" value="1"/>
</dbReference>
<comment type="function">
    <text evidence="6">Has oligopeptidase activity and degrades a variety of small bioactive peptides.</text>
</comment>
<dbReference type="GO" id="GO:0006518">
    <property type="term" value="P:peptide metabolic process"/>
    <property type="evidence" value="ECO:0007669"/>
    <property type="project" value="TreeGrafter"/>
</dbReference>
<evidence type="ECO:0000259" key="8">
    <source>
        <dbReference type="Pfam" id="PF08439"/>
    </source>
</evidence>
<evidence type="ECO:0000256" key="2">
    <source>
        <dbReference type="ARBA" id="ARBA00022723"/>
    </source>
</evidence>
<dbReference type="InterPro" id="IPR004438">
    <property type="entry name" value="Peptidase_M3B"/>
</dbReference>
<sequence>MIYASWEAWEAGMAEMNGKVSEYVALKGTLEQGPAAVLKAYRLSDEIGRLSYLTYRYPGLQRDIDQRDQSISGRFQQVQAAFAQMATATAWFTPELLLIPEQEMTRWIDTTPALAPYRYPILDTYRQKAHVLDETGERLLSYSGQFKRTPSAIYEALSTADIEFPEVTLTTGETLRMTSGAYRRTLETARQQTDRQAAFEAHYGTYAATKNTYAAIYNSILQRDWYDARSRDYPSTLASSLDSDAVPLEVYTNLVQAVRAGTEPLQRYQTLRKKILKLDEYHLYDEALPLLDTAVDYPYAQAREMVVDSVRPLGTAYQAQLKDFLNSRAVDVYESAGKRSGAYVAGVYGVGPYMLLNYNDTLDAVFTLAHESGHAMHTNLSYANQPYATASYTIFVAEVASTTNERFLLEKLLNESDDPAERFLLLQKAIENIAGTFYAQVSFADYELQAHQRAEQGEPITAEVLTEIYRDISRAYQSKEITEDALYDNLWARIPHFYNSPYYVYKYATCFASSAALYNAMTTGTEAEQAAAKDRYLTLLRSGGDDLPMAQLKKAGVDLSKPEAIQAVIQQMDDLVSRLEAEAVKLGLLSAVM</sequence>
<dbReference type="AlphaFoldDB" id="A0A973A7V2"/>
<feature type="domain" description="Peptidase M3A/M3B catalytic" evidence="7">
    <location>
        <begin position="189"/>
        <end position="567"/>
    </location>
</feature>
<dbReference type="NCBIfam" id="TIGR00181">
    <property type="entry name" value="pepF"/>
    <property type="match status" value="1"/>
</dbReference>
<dbReference type="Gene3D" id="1.20.140.70">
    <property type="entry name" value="Oligopeptidase f, N-terminal domain"/>
    <property type="match status" value="1"/>
</dbReference>
<dbReference type="InterPro" id="IPR001567">
    <property type="entry name" value="Pept_M3A_M3B_dom"/>
</dbReference>
<keyword evidence="3 6" id="KW-0378">Hydrolase</keyword>
<dbReference type="GO" id="GO:0004222">
    <property type="term" value="F:metalloendopeptidase activity"/>
    <property type="evidence" value="ECO:0007669"/>
    <property type="project" value="UniProtKB-UniRule"/>
</dbReference>
<dbReference type="EC" id="3.4.24.-" evidence="6"/>
<evidence type="ECO:0000256" key="1">
    <source>
        <dbReference type="ARBA" id="ARBA00022670"/>
    </source>
</evidence>
<dbReference type="PANTHER" id="PTHR11804">
    <property type="entry name" value="PROTEASE M3 THIMET OLIGOPEPTIDASE-RELATED"/>
    <property type="match status" value="1"/>
</dbReference>
<evidence type="ECO:0000256" key="3">
    <source>
        <dbReference type="ARBA" id="ARBA00022801"/>
    </source>
</evidence>
<dbReference type="EMBL" id="JABMOJ010000144">
    <property type="protein sequence ID" value="NQV64515.1"/>
    <property type="molecule type" value="Genomic_DNA"/>
</dbReference>
<dbReference type="PANTHER" id="PTHR11804:SF84">
    <property type="entry name" value="SACCHAROLYSIN"/>
    <property type="match status" value="1"/>
</dbReference>
<accession>A0A973A7V2</accession>
<dbReference type="Proteomes" id="UP000754644">
    <property type="component" value="Unassembled WGS sequence"/>
</dbReference>
<gene>
    <name evidence="9" type="primary">pepF</name>
    <name evidence="9" type="ORF">HQ497_04030</name>
</gene>
<evidence type="ECO:0000256" key="5">
    <source>
        <dbReference type="ARBA" id="ARBA00023049"/>
    </source>
</evidence>
<evidence type="ECO:0000256" key="4">
    <source>
        <dbReference type="ARBA" id="ARBA00022833"/>
    </source>
</evidence>
<feature type="domain" description="Oligopeptidase F N-terminal" evidence="8">
    <location>
        <begin position="95"/>
        <end position="164"/>
    </location>
</feature>
<dbReference type="Gene3D" id="1.10.287.830">
    <property type="entry name" value="putative peptidase helix hairpin domain like"/>
    <property type="match status" value="1"/>
</dbReference>
<dbReference type="SUPFAM" id="SSF55486">
    <property type="entry name" value="Metalloproteases ('zincins'), catalytic domain"/>
    <property type="match status" value="1"/>
</dbReference>
<dbReference type="InterPro" id="IPR042088">
    <property type="entry name" value="OligoPept_F_C"/>
</dbReference>
<protein>
    <recommendedName>
        <fullName evidence="6">Oligopeptidase F</fullName>
        <ecNumber evidence="6">3.4.24.-</ecNumber>
    </recommendedName>
</protein>
<dbReference type="CDD" id="cd09608">
    <property type="entry name" value="M3B_PepF"/>
    <property type="match status" value="1"/>
</dbReference>
<dbReference type="InterPro" id="IPR013647">
    <property type="entry name" value="OligopepF_N_dom"/>
</dbReference>
<keyword evidence="2 6" id="KW-0479">Metal-binding</keyword>
<evidence type="ECO:0000259" key="7">
    <source>
        <dbReference type="Pfam" id="PF01432"/>
    </source>
</evidence>
<comment type="cofactor">
    <cofactor evidence="6">
        <name>Zn(2+)</name>
        <dbReference type="ChEBI" id="CHEBI:29105"/>
    </cofactor>
    <text evidence="6">Binds 1 zinc ion.</text>
</comment>
<dbReference type="Pfam" id="PF08439">
    <property type="entry name" value="Peptidase_M3_N"/>
    <property type="match status" value="1"/>
</dbReference>
<name>A0A973A7V2_9GAMM</name>
<evidence type="ECO:0000313" key="9">
    <source>
        <dbReference type="EMBL" id="NQV64515.1"/>
    </source>
</evidence>
<keyword evidence="5 6" id="KW-0482">Metalloprotease</keyword>
<comment type="similarity">
    <text evidence="6">Belongs to the peptidase M3B family.</text>
</comment>
<keyword evidence="1 6" id="KW-0645">Protease</keyword>
<dbReference type="InterPro" id="IPR045090">
    <property type="entry name" value="Pept_M3A_M3B"/>
</dbReference>
<dbReference type="GO" id="GO:0046872">
    <property type="term" value="F:metal ion binding"/>
    <property type="evidence" value="ECO:0007669"/>
    <property type="project" value="UniProtKB-UniRule"/>
</dbReference>
<organism evidence="9 10">
    <name type="scientific">SAR86 cluster bacterium</name>
    <dbReference type="NCBI Taxonomy" id="2030880"/>
    <lineage>
        <taxon>Bacteria</taxon>
        <taxon>Pseudomonadati</taxon>
        <taxon>Pseudomonadota</taxon>
        <taxon>Gammaproteobacteria</taxon>
        <taxon>SAR86 cluster</taxon>
    </lineage>
</organism>
<reference evidence="9" key="1">
    <citation type="submission" date="2020-05" db="EMBL/GenBank/DDBJ databases">
        <title>Sulfur intermediates as new biogeochemical hubs in an aquatic model microbial ecosystem.</title>
        <authorList>
            <person name="Vigneron A."/>
        </authorList>
    </citation>
    <scope>NUCLEOTIDE SEQUENCE</scope>
    <source>
        <strain evidence="9">Bin.250</strain>
    </source>
</reference>